<dbReference type="EMBL" id="MFIE01000030">
    <property type="protein sequence ID" value="OGF82168.1"/>
    <property type="molecule type" value="Genomic_DNA"/>
</dbReference>
<evidence type="ECO:0000313" key="4">
    <source>
        <dbReference type="Proteomes" id="UP000178684"/>
    </source>
</evidence>
<evidence type="ECO:0000259" key="2">
    <source>
        <dbReference type="Pfam" id="PF08245"/>
    </source>
</evidence>
<comment type="caution">
    <text evidence="3">The sequence shown here is derived from an EMBL/GenBank/DDBJ whole genome shotgun (WGS) entry which is preliminary data.</text>
</comment>
<dbReference type="InterPro" id="IPR036615">
    <property type="entry name" value="Mur_ligase_C_dom_sf"/>
</dbReference>
<dbReference type="AlphaFoldDB" id="A0A1F5X2N3"/>
<dbReference type="PANTHER" id="PTHR23135:SF4">
    <property type="entry name" value="UDP-N-ACETYLMURAMOYL-L-ALANYL-D-GLUTAMATE--2,6-DIAMINOPIMELATE LIGASE MURE HOMOLOG, CHLOROPLASTIC"/>
    <property type="match status" value="1"/>
</dbReference>
<accession>A0A1F5X2N3</accession>
<dbReference type="Proteomes" id="UP000178684">
    <property type="component" value="Unassembled WGS sequence"/>
</dbReference>
<feature type="domain" description="Mur ligase central" evidence="2">
    <location>
        <begin position="48"/>
        <end position="193"/>
    </location>
</feature>
<dbReference type="Gene3D" id="3.40.1190.10">
    <property type="entry name" value="Mur-like, catalytic domain"/>
    <property type="match status" value="1"/>
</dbReference>
<evidence type="ECO:0000313" key="3">
    <source>
        <dbReference type="EMBL" id="OGF82168.1"/>
    </source>
</evidence>
<dbReference type="Gene3D" id="3.90.190.20">
    <property type="entry name" value="Mur ligase, C-terminal domain"/>
    <property type="match status" value="1"/>
</dbReference>
<dbReference type="Pfam" id="PF08245">
    <property type="entry name" value="Mur_ligase_M"/>
    <property type="match status" value="1"/>
</dbReference>
<evidence type="ECO:0008006" key="5">
    <source>
        <dbReference type="Google" id="ProtNLM"/>
    </source>
</evidence>
<dbReference type="InterPro" id="IPR036565">
    <property type="entry name" value="Mur-like_cat_sf"/>
</dbReference>
<dbReference type="PANTHER" id="PTHR23135">
    <property type="entry name" value="MUR LIGASE FAMILY MEMBER"/>
    <property type="match status" value="1"/>
</dbReference>
<evidence type="ECO:0000259" key="1">
    <source>
        <dbReference type="Pfam" id="PF02875"/>
    </source>
</evidence>
<dbReference type="GO" id="GO:0016881">
    <property type="term" value="F:acid-amino acid ligase activity"/>
    <property type="evidence" value="ECO:0007669"/>
    <property type="project" value="InterPro"/>
</dbReference>
<sequence>MDNFLFFLKRIIPKSVFNFLQPAYHWALAFLAAVIYGFPSRGMKVVGVTGTSGKTTTVEMLHEIFTLAGIKTASLSTLRFRIGKDSQLNYFKMTMPGRFFIQKFMRQAKNNGVEYLFLEVTSQGITQYRHKFIKFYAAVFTNLSEEHIEAHGGFENYRAAKGELFKIAPIAILNGNDPHFEYFYQIAPKEKIVFVEDDYPSDLVLKLPGKFNKMNAVAALAFAKREGVRPDAAKDALSSMEGIPGRMEYVETTKKFKVLVDYAFLPQTLRKVYEEARAENSGLICVLGGAGGGRDKWKRPVMGEVAAEFCKKVFITNEDPYDEDPMKIMNEVAGSHNFEKILDRREAIRLALQSAEAGDVVVITGKGAEPWIMGPQGTKTPWDDRQVVREELSGV</sequence>
<feature type="domain" description="Mur ligase C-terminal" evidence="1">
    <location>
        <begin position="245"/>
        <end position="367"/>
    </location>
</feature>
<name>A0A1F5X2N3_9BACT</name>
<gene>
    <name evidence="3" type="ORF">A3B18_04175</name>
</gene>
<organism evidence="3 4">
    <name type="scientific">Candidatus Giovannonibacteria bacterium RIFCSPLOWO2_01_FULL_46_13</name>
    <dbReference type="NCBI Taxonomy" id="1798352"/>
    <lineage>
        <taxon>Bacteria</taxon>
        <taxon>Candidatus Giovannoniibacteriota</taxon>
    </lineage>
</organism>
<reference evidence="3 4" key="1">
    <citation type="journal article" date="2016" name="Nat. Commun.">
        <title>Thousands of microbial genomes shed light on interconnected biogeochemical processes in an aquifer system.</title>
        <authorList>
            <person name="Anantharaman K."/>
            <person name="Brown C.T."/>
            <person name="Hug L.A."/>
            <person name="Sharon I."/>
            <person name="Castelle C.J."/>
            <person name="Probst A.J."/>
            <person name="Thomas B.C."/>
            <person name="Singh A."/>
            <person name="Wilkins M.J."/>
            <person name="Karaoz U."/>
            <person name="Brodie E.L."/>
            <person name="Williams K.H."/>
            <person name="Hubbard S.S."/>
            <person name="Banfield J.F."/>
        </authorList>
    </citation>
    <scope>NUCLEOTIDE SEQUENCE [LARGE SCALE GENOMIC DNA]</scope>
</reference>
<dbReference type="InterPro" id="IPR004101">
    <property type="entry name" value="Mur_ligase_C"/>
</dbReference>
<dbReference type="Pfam" id="PF02875">
    <property type="entry name" value="Mur_ligase_C"/>
    <property type="match status" value="1"/>
</dbReference>
<dbReference type="SUPFAM" id="SSF53244">
    <property type="entry name" value="MurD-like peptide ligases, peptide-binding domain"/>
    <property type="match status" value="1"/>
</dbReference>
<dbReference type="SUPFAM" id="SSF53623">
    <property type="entry name" value="MurD-like peptide ligases, catalytic domain"/>
    <property type="match status" value="1"/>
</dbReference>
<proteinExistence type="predicted"/>
<dbReference type="GO" id="GO:0005524">
    <property type="term" value="F:ATP binding"/>
    <property type="evidence" value="ECO:0007669"/>
    <property type="project" value="InterPro"/>
</dbReference>
<dbReference type="InterPro" id="IPR013221">
    <property type="entry name" value="Mur_ligase_cen"/>
</dbReference>
<protein>
    <recommendedName>
        <fullName evidence="5">UDP-N-acetylmuramoyl-L-alanyl-D-glutamate--2, 6-diaminopimelate ligase</fullName>
    </recommendedName>
</protein>